<protein>
    <submittedName>
        <fullName evidence="2">Pilus assembly protein</fullName>
    </submittedName>
</protein>
<proteinExistence type="predicted"/>
<keyword evidence="1" id="KW-0472">Membrane</keyword>
<evidence type="ECO:0000256" key="1">
    <source>
        <dbReference type="SAM" id="Phobius"/>
    </source>
</evidence>
<evidence type="ECO:0000313" key="2">
    <source>
        <dbReference type="EMBL" id="MBM6825769.1"/>
    </source>
</evidence>
<reference evidence="2" key="1">
    <citation type="submission" date="2020-08" db="EMBL/GenBank/DDBJ databases">
        <authorList>
            <person name="Cejkova D."/>
            <person name="Kubasova T."/>
            <person name="Jahodarova E."/>
            <person name="Rychlik I."/>
        </authorList>
    </citation>
    <scope>NUCLEOTIDE SEQUENCE</scope>
    <source>
        <strain evidence="2">An420c</strain>
    </source>
</reference>
<accession>A0A938X0E2</accession>
<keyword evidence="1" id="KW-1133">Transmembrane helix</keyword>
<dbReference type="Proteomes" id="UP000713880">
    <property type="component" value="Unassembled WGS sequence"/>
</dbReference>
<reference evidence="2" key="2">
    <citation type="journal article" date="2021" name="Sci. Rep.">
        <title>The distribution of antibiotic resistance genes in chicken gut microbiota commensals.</title>
        <authorList>
            <person name="Juricova H."/>
            <person name="Matiasovicova J."/>
            <person name="Kubasova T."/>
            <person name="Cejkova D."/>
            <person name="Rychlik I."/>
        </authorList>
    </citation>
    <scope>NUCLEOTIDE SEQUENCE</scope>
    <source>
        <strain evidence="2">An420c</strain>
    </source>
</reference>
<dbReference type="AlphaFoldDB" id="A0A938X0E2"/>
<gene>
    <name evidence="2" type="ORF">H6A13_01445</name>
</gene>
<evidence type="ECO:0000313" key="3">
    <source>
        <dbReference type="Proteomes" id="UP000713880"/>
    </source>
</evidence>
<comment type="caution">
    <text evidence="2">The sequence shown here is derived from an EMBL/GenBank/DDBJ whole genome shotgun (WGS) entry which is preliminary data.</text>
</comment>
<keyword evidence="1" id="KW-0812">Transmembrane</keyword>
<organism evidence="2 3">
    <name type="scientific">Mordavella massiliensis</name>
    <dbReference type="NCBI Taxonomy" id="1871024"/>
    <lineage>
        <taxon>Bacteria</taxon>
        <taxon>Bacillati</taxon>
        <taxon>Bacillota</taxon>
        <taxon>Clostridia</taxon>
        <taxon>Eubacteriales</taxon>
        <taxon>Clostridiaceae</taxon>
        <taxon>Mordavella</taxon>
    </lineage>
</organism>
<keyword evidence="3" id="KW-1185">Reference proteome</keyword>
<feature type="transmembrane region" description="Helical" evidence="1">
    <location>
        <begin position="21"/>
        <end position="45"/>
    </location>
</feature>
<name>A0A938X0E2_9CLOT</name>
<dbReference type="EMBL" id="JACJLV010000003">
    <property type="protein sequence ID" value="MBM6825769.1"/>
    <property type="molecule type" value="Genomic_DNA"/>
</dbReference>
<sequence length="262" mass="28189">MILFPTRQVCKRKSGRTSVSASVTVEAAMAVPIFFLAVICLIYLLELMAIGTAVRSGLQYAGKRAAQDAATAPVLMPSRLESDVVESIGADRLARSIVEGGSSGIDCSRSRMSVRTGIGELSAVYQVRIPVPLFRIPLVRYEETMRIKGWTGYERAGFGGEDDETVYITETGLVYHKDYHCTHLDLSIRMASGEEVSSLRNESGGKYYACEHCGGGSGGAVYITSYGDRYHSSLSCSGLKRTVYAVPLSEAVGKGACSKCGH</sequence>